<accession>A0A4Y3TWD0</accession>
<evidence type="ECO:0000313" key="1">
    <source>
        <dbReference type="EMBL" id="GEB85437.1"/>
    </source>
</evidence>
<sequence>MAQRLREGATMILVAGTVLVALGHNVASALTLSDLSEATACLFRY</sequence>
<evidence type="ECO:0000313" key="2">
    <source>
        <dbReference type="Proteomes" id="UP000317730"/>
    </source>
</evidence>
<proteinExistence type="predicted"/>
<dbReference type="Proteomes" id="UP000317730">
    <property type="component" value="Unassembled WGS sequence"/>
</dbReference>
<dbReference type="AlphaFoldDB" id="A0A4Y3TWD0"/>
<gene>
    <name evidence="1" type="ORF">APE01nite_12340</name>
</gene>
<dbReference type="RefSeq" id="WP_170212541.1">
    <property type="nucleotide sequence ID" value="NZ_BAPL01000001.1"/>
</dbReference>
<keyword evidence="2" id="KW-1185">Reference proteome</keyword>
<dbReference type="EMBL" id="BJMV01000005">
    <property type="protein sequence ID" value="GEB85437.1"/>
    <property type="molecule type" value="Genomic_DNA"/>
</dbReference>
<comment type="caution">
    <text evidence="1">The sequence shown here is derived from an EMBL/GenBank/DDBJ whole genome shotgun (WGS) entry which is preliminary data.</text>
</comment>
<organism evidence="1 2">
    <name type="scientific">Acetobacter peroxydans</name>
    <dbReference type="NCBI Taxonomy" id="104098"/>
    <lineage>
        <taxon>Bacteria</taxon>
        <taxon>Pseudomonadati</taxon>
        <taxon>Pseudomonadota</taxon>
        <taxon>Alphaproteobacteria</taxon>
        <taxon>Acetobacterales</taxon>
        <taxon>Acetobacteraceae</taxon>
        <taxon>Acetobacter</taxon>
    </lineage>
</organism>
<reference evidence="1 2" key="1">
    <citation type="submission" date="2019-06" db="EMBL/GenBank/DDBJ databases">
        <title>Whole genome shotgun sequence of Acetobacter peroxydans NBRC 13755.</title>
        <authorList>
            <person name="Hosoyama A."/>
            <person name="Uohara A."/>
            <person name="Ohji S."/>
            <person name="Ichikawa N."/>
        </authorList>
    </citation>
    <scope>NUCLEOTIDE SEQUENCE [LARGE SCALE GENOMIC DNA]</scope>
    <source>
        <strain evidence="1 2">NBRC 13755</strain>
    </source>
</reference>
<name>A0A4Y3TWD0_9PROT</name>
<protein>
    <submittedName>
        <fullName evidence="1">Uncharacterized protein</fullName>
    </submittedName>
</protein>